<name>A0A816FAV9_9BILA</name>
<organism evidence="3 4">
    <name type="scientific">Rotaria magnacalcarata</name>
    <dbReference type="NCBI Taxonomy" id="392030"/>
    <lineage>
        <taxon>Eukaryota</taxon>
        <taxon>Metazoa</taxon>
        <taxon>Spiralia</taxon>
        <taxon>Gnathifera</taxon>
        <taxon>Rotifera</taxon>
        <taxon>Eurotatoria</taxon>
        <taxon>Bdelloidea</taxon>
        <taxon>Philodinida</taxon>
        <taxon>Philodinidae</taxon>
        <taxon>Rotaria</taxon>
    </lineage>
</organism>
<dbReference type="AlphaFoldDB" id="A0A816FAV9"/>
<keyword evidence="1" id="KW-0548">Nucleotidyltransferase</keyword>
<dbReference type="Proteomes" id="UP000663834">
    <property type="component" value="Unassembled WGS sequence"/>
</dbReference>
<comment type="catalytic activity">
    <reaction evidence="1">
        <text>RNA(n) + a ribonucleoside 5'-triphosphate = RNA(n+1) + diphosphate</text>
        <dbReference type="Rhea" id="RHEA:21248"/>
        <dbReference type="Rhea" id="RHEA-COMP:14527"/>
        <dbReference type="Rhea" id="RHEA-COMP:17342"/>
        <dbReference type="ChEBI" id="CHEBI:33019"/>
        <dbReference type="ChEBI" id="CHEBI:61557"/>
        <dbReference type="ChEBI" id="CHEBI:140395"/>
        <dbReference type="EC" id="2.7.7.48"/>
    </reaction>
</comment>
<comment type="similarity">
    <text evidence="1">Belongs to the RdRP family.</text>
</comment>
<dbReference type="Pfam" id="PF05183">
    <property type="entry name" value="RdRP"/>
    <property type="match status" value="1"/>
</dbReference>
<dbReference type="EC" id="2.7.7.48" evidence="1"/>
<keyword evidence="1" id="KW-0694">RNA-binding</keyword>
<accession>A0A816FAV9</accession>
<comment type="caution">
    <text evidence="3">The sequence shown here is derived from an EMBL/GenBank/DDBJ whole genome shotgun (WGS) entry which is preliminary data.</text>
</comment>
<dbReference type="EMBL" id="CAJNOW010017443">
    <property type="protein sequence ID" value="CAF1657829.1"/>
    <property type="molecule type" value="Genomic_DNA"/>
</dbReference>
<dbReference type="InterPro" id="IPR057596">
    <property type="entry name" value="RDRP_core"/>
</dbReference>
<keyword evidence="1" id="KW-0808">Transferase</keyword>
<keyword evidence="1" id="KW-0696">RNA-directed RNA polymerase</keyword>
<dbReference type="GO" id="GO:0031380">
    <property type="term" value="C:nuclear RNA-directed RNA polymerase complex"/>
    <property type="evidence" value="ECO:0007669"/>
    <property type="project" value="TreeGrafter"/>
</dbReference>
<dbReference type="InterPro" id="IPR007855">
    <property type="entry name" value="RDRP"/>
</dbReference>
<sequence>MNNKEEEKEETMDKNVEKIKSPWKSAEPANDYLRKFLALYLNRHVHDANFFITTAGTSGYDYLNLYFIHHKHLCRHPRDMRIFNAIDKSELRPLRDCIECLQNGKRSHSNEISGSDLDGNEYAAFWLDLVISDIDNFEPYDDDSQEPSVSLSSSMTHDDVVDVVLTISEQDY</sequence>
<dbReference type="PANTHER" id="PTHR23079">
    <property type="entry name" value="RNA-DEPENDENT RNA POLYMERASE"/>
    <property type="match status" value="1"/>
</dbReference>
<protein>
    <recommendedName>
        <fullName evidence="1">RNA-dependent RNA polymerase</fullName>
        <ecNumber evidence="1">2.7.7.48</ecNumber>
    </recommendedName>
</protein>
<evidence type="ECO:0000313" key="4">
    <source>
        <dbReference type="Proteomes" id="UP000663834"/>
    </source>
</evidence>
<proteinExistence type="inferred from homology"/>
<gene>
    <name evidence="3" type="ORF">KQP761_LOCUS31384</name>
</gene>
<feature type="domain" description="RDRP core" evidence="2">
    <location>
        <begin position="71"/>
        <end position="171"/>
    </location>
</feature>
<dbReference type="GO" id="GO:0003723">
    <property type="term" value="F:RNA binding"/>
    <property type="evidence" value="ECO:0007669"/>
    <property type="project" value="UniProtKB-KW"/>
</dbReference>
<dbReference type="GO" id="GO:0030422">
    <property type="term" value="P:siRNA processing"/>
    <property type="evidence" value="ECO:0007669"/>
    <property type="project" value="TreeGrafter"/>
</dbReference>
<dbReference type="PANTHER" id="PTHR23079:SF55">
    <property type="entry name" value="RNA-DIRECTED RNA POLYMERASE"/>
    <property type="match status" value="1"/>
</dbReference>
<evidence type="ECO:0000259" key="2">
    <source>
        <dbReference type="Pfam" id="PF05183"/>
    </source>
</evidence>
<evidence type="ECO:0000313" key="3">
    <source>
        <dbReference type="EMBL" id="CAF1657829.1"/>
    </source>
</evidence>
<evidence type="ECO:0000256" key="1">
    <source>
        <dbReference type="RuleBase" id="RU363098"/>
    </source>
</evidence>
<reference evidence="3" key="1">
    <citation type="submission" date="2021-02" db="EMBL/GenBank/DDBJ databases">
        <authorList>
            <person name="Nowell W R."/>
        </authorList>
    </citation>
    <scope>NUCLEOTIDE SEQUENCE</scope>
</reference>
<dbReference type="OrthoDB" id="6513042at2759"/>
<dbReference type="GO" id="GO:0003968">
    <property type="term" value="F:RNA-directed RNA polymerase activity"/>
    <property type="evidence" value="ECO:0007669"/>
    <property type="project" value="UniProtKB-KW"/>
</dbReference>